<dbReference type="AlphaFoldDB" id="A0A4Y8JZP0"/>
<evidence type="ECO:0008006" key="3">
    <source>
        <dbReference type="Google" id="ProtNLM"/>
    </source>
</evidence>
<gene>
    <name evidence="1" type="ORF">E3T49_01915</name>
</gene>
<dbReference type="OrthoDB" id="5125557at2"/>
<dbReference type="Gene3D" id="1.10.287.1700">
    <property type="match status" value="1"/>
</dbReference>
<dbReference type="EMBL" id="SOHA01000005">
    <property type="protein sequence ID" value="TFD33074.1"/>
    <property type="molecule type" value="Genomic_DNA"/>
</dbReference>
<dbReference type="Proteomes" id="UP000297472">
    <property type="component" value="Unassembled WGS sequence"/>
</dbReference>
<comment type="caution">
    <text evidence="1">The sequence shown here is derived from an EMBL/GenBank/DDBJ whole genome shotgun (WGS) entry which is preliminary data.</text>
</comment>
<dbReference type="RefSeq" id="WP_134422969.1">
    <property type="nucleotide sequence ID" value="NZ_SOHA01000005.1"/>
</dbReference>
<accession>A0A4Y8JZP0</accession>
<protein>
    <recommendedName>
        <fullName evidence="3">Flagellar export protein FliJ</fullName>
    </recommendedName>
</protein>
<name>A0A4Y8JZP0_9MICO</name>
<reference evidence="1 2" key="1">
    <citation type="submission" date="2019-03" db="EMBL/GenBank/DDBJ databases">
        <title>Genomics of glacier-inhabiting Cryobacterium strains.</title>
        <authorList>
            <person name="Liu Q."/>
            <person name="Xin Y.-H."/>
        </authorList>
    </citation>
    <scope>NUCLEOTIDE SEQUENCE [LARGE SCALE GENOMIC DNA]</scope>
    <source>
        <strain evidence="1 2">TMT1-51</strain>
    </source>
</reference>
<organism evidence="1 2">
    <name type="scientific">Cryobacterium cryoconiti</name>
    <dbReference type="NCBI Taxonomy" id="1259239"/>
    <lineage>
        <taxon>Bacteria</taxon>
        <taxon>Bacillati</taxon>
        <taxon>Actinomycetota</taxon>
        <taxon>Actinomycetes</taxon>
        <taxon>Micrococcales</taxon>
        <taxon>Microbacteriaceae</taxon>
        <taxon>Cryobacterium</taxon>
    </lineage>
</organism>
<proteinExistence type="predicted"/>
<sequence length="146" mass="15439">MARTFALAGLLRLRHLQQDQAAGDLAAANAVAQANAARRADARAGLQRMPSTANGADMLSTIAAARASARSMLADMEALGRNYQVAVGEAQVAFDATRADSVRLEKLEGRHGALVVAEDLHREQTVLDEIAGAGWHRNRSVDGGPR</sequence>
<keyword evidence="2" id="KW-1185">Reference proteome</keyword>
<dbReference type="InterPro" id="IPR053716">
    <property type="entry name" value="Flag_assembly_chemotaxis_eff"/>
</dbReference>
<evidence type="ECO:0000313" key="2">
    <source>
        <dbReference type="Proteomes" id="UP000297472"/>
    </source>
</evidence>
<evidence type="ECO:0000313" key="1">
    <source>
        <dbReference type="EMBL" id="TFD33074.1"/>
    </source>
</evidence>